<reference evidence="1" key="1">
    <citation type="submission" date="2022-03" db="EMBL/GenBank/DDBJ databases">
        <title>Interactions between chemoautotrophic and heterotrophic bacteria.</title>
        <authorList>
            <person name="Santoro A."/>
        </authorList>
    </citation>
    <scope>NUCLEOTIDE SEQUENCE</scope>
    <source>
        <strain evidence="1">Nb-106</strain>
    </source>
</reference>
<sequence>MVIAMITMRMMKPAIHEVIDVIAVWNGLMPAVGTMNMAGVVAHMTKLRRATVGIFGADVDGMLLNGVAGLMVQMAVMQIVDMIAVFDRDVAA</sequence>
<name>A0ACC6AKY5_NITWI</name>
<dbReference type="Proteomes" id="UP001205486">
    <property type="component" value="Unassembled WGS sequence"/>
</dbReference>
<keyword evidence="2" id="KW-1185">Reference proteome</keyword>
<evidence type="ECO:0000313" key="1">
    <source>
        <dbReference type="EMBL" id="MCP1999961.1"/>
    </source>
</evidence>
<protein>
    <submittedName>
        <fullName evidence="1">Uncharacterized protein</fullName>
    </submittedName>
</protein>
<dbReference type="EMBL" id="JALJZS010000002">
    <property type="protein sequence ID" value="MCP1999961.1"/>
    <property type="molecule type" value="Genomic_DNA"/>
</dbReference>
<proteinExistence type="predicted"/>
<gene>
    <name evidence="1" type="ORF">J2S34_002409</name>
</gene>
<evidence type="ECO:0000313" key="2">
    <source>
        <dbReference type="Proteomes" id="UP001205486"/>
    </source>
</evidence>
<organism evidence="1 2">
    <name type="scientific">Nitrobacter winogradskyi</name>
    <name type="common">Nitrobacter agilis</name>
    <dbReference type="NCBI Taxonomy" id="913"/>
    <lineage>
        <taxon>Bacteria</taxon>
        <taxon>Pseudomonadati</taxon>
        <taxon>Pseudomonadota</taxon>
        <taxon>Alphaproteobacteria</taxon>
        <taxon>Hyphomicrobiales</taxon>
        <taxon>Nitrobacteraceae</taxon>
        <taxon>Nitrobacter</taxon>
    </lineage>
</organism>
<comment type="caution">
    <text evidence="1">The sequence shown here is derived from an EMBL/GenBank/DDBJ whole genome shotgun (WGS) entry which is preliminary data.</text>
</comment>
<accession>A0ACC6AKY5</accession>